<dbReference type="EMBL" id="CATQJA010002665">
    <property type="protein sequence ID" value="CAJ0583779.1"/>
    <property type="molecule type" value="Genomic_DNA"/>
</dbReference>
<dbReference type="InterPro" id="IPR019408">
    <property type="entry name" value="7TM_GPCR_serpentine_rcpt_Srab"/>
</dbReference>
<reference evidence="6" key="1">
    <citation type="submission" date="2023-06" db="EMBL/GenBank/DDBJ databases">
        <authorList>
            <person name="Delattre M."/>
        </authorList>
    </citation>
    <scope>NUCLEOTIDE SEQUENCE</scope>
    <source>
        <strain evidence="6">AF72</strain>
    </source>
</reference>
<name>A0AA36DCL1_9BILA</name>
<proteinExistence type="predicted"/>
<feature type="transmembrane region" description="Helical" evidence="5">
    <location>
        <begin position="148"/>
        <end position="168"/>
    </location>
</feature>
<dbReference type="Proteomes" id="UP001177023">
    <property type="component" value="Unassembled WGS sequence"/>
</dbReference>
<gene>
    <name evidence="6" type="ORF">MSPICULIGERA_LOCUS21848</name>
</gene>
<feature type="transmembrane region" description="Helical" evidence="5">
    <location>
        <begin position="285"/>
        <end position="305"/>
    </location>
</feature>
<keyword evidence="4 5" id="KW-0472">Membrane</keyword>
<evidence type="ECO:0000256" key="1">
    <source>
        <dbReference type="ARBA" id="ARBA00004141"/>
    </source>
</evidence>
<dbReference type="AlphaFoldDB" id="A0AA36DCL1"/>
<evidence type="ECO:0000256" key="2">
    <source>
        <dbReference type="ARBA" id="ARBA00022692"/>
    </source>
</evidence>
<keyword evidence="2 5" id="KW-0812">Transmembrane</keyword>
<keyword evidence="7" id="KW-1185">Reference proteome</keyword>
<feature type="transmembrane region" description="Helical" evidence="5">
    <location>
        <begin position="114"/>
        <end position="136"/>
    </location>
</feature>
<sequence length="367" mass="40770">MLSHLNCTRCELCESADAILGNDRVVRGLLLIQLFFVPLAILITALKILSIVLAKGLHIHQRLLLIAFASAVLVANIGAFLSCIYQLYTGHFIEEDDRCDWQIFRAESSLGLKYVYIIGLLGMALGPIILVTERIVACVRLENYRRNYALLAGVLAIYILLSTGWLFLDLTSSEQIFPYAAVELYAGQLCLDAVEFLFGTNALATFLVLFLWVFNNSRMLNTPTRALAEAKNASKALLPTALIVLLITFSSLLVLKNCLPLYDDETYIDRKVLHDVEAYAAWAEFQVTILPIGTCLLWALFLYIFEPVSQSFCRITGFSMCLGADHSRLNTSNFTADPSNLSFSFDASSNSSKMHIESLSTSRSNSS</sequence>
<feature type="transmembrane region" description="Helical" evidence="5">
    <location>
        <begin position="196"/>
        <end position="215"/>
    </location>
</feature>
<feature type="non-terminal residue" evidence="6">
    <location>
        <position position="1"/>
    </location>
</feature>
<feature type="transmembrane region" description="Helical" evidence="5">
    <location>
        <begin position="30"/>
        <end position="54"/>
    </location>
</feature>
<evidence type="ECO:0000256" key="3">
    <source>
        <dbReference type="ARBA" id="ARBA00022989"/>
    </source>
</evidence>
<comment type="subcellular location">
    <subcellularLocation>
        <location evidence="1">Membrane</location>
        <topology evidence="1">Multi-pass membrane protein</topology>
    </subcellularLocation>
</comment>
<feature type="transmembrane region" description="Helical" evidence="5">
    <location>
        <begin position="236"/>
        <end position="255"/>
    </location>
</feature>
<accession>A0AA36DCL1</accession>
<protein>
    <submittedName>
        <fullName evidence="6">Uncharacterized protein</fullName>
    </submittedName>
</protein>
<dbReference type="GO" id="GO:0016020">
    <property type="term" value="C:membrane"/>
    <property type="evidence" value="ECO:0007669"/>
    <property type="project" value="UniProtKB-SubCell"/>
</dbReference>
<dbReference type="Pfam" id="PF10292">
    <property type="entry name" value="7TM_GPCR_Srab"/>
    <property type="match status" value="1"/>
</dbReference>
<evidence type="ECO:0000313" key="7">
    <source>
        <dbReference type="Proteomes" id="UP001177023"/>
    </source>
</evidence>
<feature type="transmembrane region" description="Helical" evidence="5">
    <location>
        <begin position="63"/>
        <end position="88"/>
    </location>
</feature>
<evidence type="ECO:0000256" key="5">
    <source>
        <dbReference type="SAM" id="Phobius"/>
    </source>
</evidence>
<organism evidence="6 7">
    <name type="scientific">Mesorhabditis spiculigera</name>
    <dbReference type="NCBI Taxonomy" id="96644"/>
    <lineage>
        <taxon>Eukaryota</taxon>
        <taxon>Metazoa</taxon>
        <taxon>Ecdysozoa</taxon>
        <taxon>Nematoda</taxon>
        <taxon>Chromadorea</taxon>
        <taxon>Rhabditida</taxon>
        <taxon>Rhabditina</taxon>
        <taxon>Rhabditomorpha</taxon>
        <taxon>Rhabditoidea</taxon>
        <taxon>Rhabditidae</taxon>
        <taxon>Mesorhabditinae</taxon>
        <taxon>Mesorhabditis</taxon>
    </lineage>
</organism>
<comment type="caution">
    <text evidence="6">The sequence shown here is derived from an EMBL/GenBank/DDBJ whole genome shotgun (WGS) entry which is preliminary data.</text>
</comment>
<evidence type="ECO:0000256" key="4">
    <source>
        <dbReference type="ARBA" id="ARBA00023136"/>
    </source>
</evidence>
<keyword evidence="3 5" id="KW-1133">Transmembrane helix</keyword>
<evidence type="ECO:0000313" key="6">
    <source>
        <dbReference type="EMBL" id="CAJ0583779.1"/>
    </source>
</evidence>